<comment type="caution">
    <text evidence="2">The sequence shown here is derived from an EMBL/GenBank/DDBJ whole genome shotgun (WGS) entry which is preliminary data.</text>
</comment>
<dbReference type="Pfam" id="PF11809">
    <property type="entry name" value="DUF3330"/>
    <property type="match status" value="1"/>
</dbReference>
<dbReference type="EMBL" id="JAUJRV010000005">
    <property type="protein sequence ID" value="MDN7795237.1"/>
    <property type="molecule type" value="Genomic_DNA"/>
</dbReference>
<gene>
    <name evidence="2" type="ORF">QZM33_09800</name>
</gene>
<dbReference type="AlphaFoldDB" id="A0AAW7SW21"/>
<dbReference type="RefSeq" id="WP_115531502.1">
    <property type="nucleotide sequence ID" value="NZ_CADFFA010000039.1"/>
</dbReference>
<sequence length="72" mass="7682">MKTGNASTVDCGVCCREIPLDAAFTPEGADYVMHFCGLDCYRRFTERAAHDRPRLLSGNGRDAVGSGGVSKA</sequence>
<dbReference type="Proteomes" id="UP001171620">
    <property type="component" value="Unassembled WGS sequence"/>
</dbReference>
<organism evidence="2 3">
    <name type="scientific">Burkholderia vietnamiensis</name>
    <dbReference type="NCBI Taxonomy" id="60552"/>
    <lineage>
        <taxon>Bacteria</taxon>
        <taxon>Pseudomonadati</taxon>
        <taxon>Pseudomonadota</taxon>
        <taxon>Betaproteobacteria</taxon>
        <taxon>Burkholderiales</taxon>
        <taxon>Burkholderiaceae</taxon>
        <taxon>Burkholderia</taxon>
        <taxon>Burkholderia cepacia complex</taxon>
    </lineage>
</organism>
<evidence type="ECO:0000256" key="1">
    <source>
        <dbReference type="SAM" id="MobiDB-lite"/>
    </source>
</evidence>
<accession>A0AAW7SW21</accession>
<feature type="region of interest" description="Disordered" evidence="1">
    <location>
        <begin position="52"/>
        <end position="72"/>
    </location>
</feature>
<evidence type="ECO:0000313" key="2">
    <source>
        <dbReference type="EMBL" id="MDN7795237.1"/>
    </source>
</evidence>
<reference evidence="2" key="1">
    <citation type="submission" date="2023-07" db="EMBL/GenBank/DDBJ databases">
        <title>A collection of bacterial strains from the Burkholderia cepacia Research Laboratory and Repository.</title>
        <authorList>
            <person name="Lipuma J."/>
            <person name="Spilker T."/>
            <person name="Caverly L."/>
        </authorList>
    </citation>
    <scope>NUCLEOTIDE SEQUENCE</scope>
    <source>
        <strain evidence="2">AU44268</strain>
    </source>
</reference>
<name>A0AAW7SW21_BURVI</name>
<evidence type="ECO:0000313" key="3">
    <source>
        <dbReference type="Proteomes" id="UP001171620"/>
    </source>
</evidence>
<proteinExistence type="predicted"/>
<dbReference type="InterPro" id="IPR021767">
    <property type="entry name" value="TnpM"/>
</dbReference>
<protein>
    <submittedName>
        <fullName evidence="2">DUF3330 domain-containing protein</fullName>
    </submittedName>
</protein>